<evidence type="ECO:0000256" key="2">
    <source>
        <dbReference type="SAM" id="Phobius"/>
    </source>
</evidence>
<dbReference type="PANTHER" id="PTHR41259">
    <property type="entry name" value="DOUBLE-STRAND BREAK REPAIR RAD50 ATPASE, PUTATIVE-RELATED"/>
    <property type="match status" value="1"/>
</dbReference>
<feature type="coiled-coil region" evidence="1">
    <location>
        <begin position="660"/>
        <end position="762"/>
    </location>
</feature>
<dbReference type="Gene3D" id="3.40.50.300">
    <property type="entry name" value="P-loop containing nucleotide triphosphate hydrolases"/>
    <property type="match status" value="2"/>
</dbReference>
<organism evidence="3 4">
    <name type="scientific">Candidatus Pullilachnospira gallistercoris</name>
    <dbReference type="NCBI Taxonomy" id="2840911"/>
    <lineage>
        <taxon>Bacteria</taxon>
        <taxon>Bacillati</taxon>
        <taxon>Bacillota</taxon>
        <taxon>Clostridia</taxon>
        <taxon>Lachnospirales</taxon>
        <taxon>Lachnospiraceae</taxon>
        <taxon>Lachnospiraceae incertae sedis</taxon>
        <taxon>Candidatus Pullilachnospira</taxon>
    </lineage>
</organism>
<evidence type="ECO:0000313" key="4">
    <source>
        <dbReference type="Proteomes" id="UP000823912"/>
    </source>
</evidence>
<evidence type="ECO:0008006" key="5">
    <source>
        <dbReference type="Google" id="ProtNLM"/>
    </source>
</evidence>
<keyword evidence="2" id="KW-1133">Transmembrane helix</keyword>
<feature type="transmembrane region" description="Helical" evidence="2">
    <location>
        <begin position="425"/>
        <end position="445"/>
    </location>
</feature>
<accession>A0A9D1EAQ4</accession>
<keyword evidence="2" id="KW-0812">Transmembrane</keyword>
<sequence>MRLVSCEIGGFGKISAYSHTFREGLNAFCEDNGWGKTTFSVFVKAMFYGMEYSRKQGLSEREHYRPWDGGVYGGSLVFEVGGRRYRVERTFGKKDKDDTFALYDDVTGKPSEDFGVNLGEEIFEVDRDSFGKSTFIPQEGLETTMTDSINAKMGDLSTAKDDINNFDRAVKAIDEARKNYTRRSKTNTGKLEIMKRQMRECNELLEQQEAMNKGYEERTELLEQRKRSLQELEGKKAGLAEQIRMLSRQEQSFGQYREKKRSLERHLADSAGLDAFFAAGIPKEDELKDMENLERRMHVARREIEVKQEGLPPQEEIERLEMLFASGVPEEADLSQWNLWAGRLKELRVAGESHKLSEDMKAHLQEMSSFFERKLPQEEEMAAAEERVTELIKLEGRADDAKTRYQTLLLQRDQMERSRAGKGGLSGLIVCLFLCIALAGGGIAFRTLAADSAYSLPLQIVCFGGALLILSLGCWSFLRSKGAARKAAEELERQVEEAREALERCENLREEQRASCKAFLSDFLLPPLDNMQQMVHEVRKNLDLYNSLRQEERKSEQEVSGTLEELADLQLRLYTALAPFAEVYHIDLYHEPQEEEVLRRLQRDRTVFENYRKDYSEMLSRTEENREMEESLQAFLGRFPTESGEAAEQLKEIRSKYDRRFALAREIRELKGELSRFEQEHQIDESRGSVEELQKQQDELDAEVAELNRTIAQDRENLSAMAEELERFEEAQTRREQLTEDIEAAQQRVKLLENTARCLQMARDSFLSRYMKPLQEGLEKYRSRIDRNAADELASAQMTLDMDLSVHISYLGNSRESDYLSAGYRNLIAFCSRLALLDVLYQKEQPV</sequence>
<protein>
    <recommendedName>
        <fullName evidence="5">Rad50/SbcC-type AAA domain-containing protein</fullName>
    </recommendedName>
</protein>
<evidence type="ECO:0000313" key="3">
    <source>
        <dbReference type="EMBL" id="HIR71367.1"/>
    </source>
</evidence>
<dbReference type="InterPro" id="IPR027417">
    <property type="entry name" value="P-loop_NTPase"/>
</dbReference>
<feature type="non-terminal residue" evidence="3">
    <location>
        <position position="847"/>
    </location>
</feature>
<feature type="coiled-coil region" evidence="1">
    <location>
        <begin position="191"/>
        <end position="249"/>
    </location>
</feature>
<dbReference type="Proteomes" id="UP000823912">
    <property type="component" value="Unassembled WGS sequence"/>
</dbReference>
<reference evidence="3" key="2">
    <citation type="journal article" date="2021" name="PeerJ">
        <title>Extensive microbial diversity within the chicken gut microbiome revealed by metagenomics and culture.</title>
        <authorList>
            <person name="Gilroy R."/>
            <person name="Ravi A."/>
            <person name="Getino M."/>
            <person name="Pursley I."/>
            <person name="Horton D.L."/>
            <person name="Alikhan N.F."/>
            <person name="Baker D."/>
            <person name="Gharbi K."/>
            <person name="Hall N."/>
            <person name="Watson M."/>
            <person name="Adriaenssens E.M."/>
            <person name="Foster-Nyarko E."/>
            <person name="Jarju S."/>
            <person name="Secka A."/>
            <person name="Antonio M."/>
            <person name="Oren A."/>
            <person name="Chaudhuri R.R."/>
            <person name="La Ragione R."/>
            <person name="Hildebrand F."/>
            <person name="Pallen M.J."/>
        </authorList>
    </citation>
    <scope>NUCLEOTIDE SEQUENCE</scope>
    <source>
        <strain evidence="3">ChiSjej5B23-6657</strain>
    </source>
</reference>
<dbReference type="AlphaFoldDB" id="A0A9D1EAQ4"/>
<name>A0A9D1EAQ4_9FIRM</name>
<proteinExistence type="predicted"/>
<feature type="coiled-coil region" evidence="1">
    <location>
        <begin position="481"/>
        <end position="515"/>
    </location>
</feature>
<dbReference type="EMBL" id="DVHM01000145">
    <property type="protein sequence ID" value="HIR71367.1"/>
    <property type="molecule type" value="Genomic_DNA"/>
</dbReference>
<feature type="coiled-coil region" evidence="1">
    <location>
        <begin position="283"/>
        <end position="310"/>
    </location>
</feature>
<keyword evidence="2" id="KW-0472">Membrane</keyword>
<feature type="transmembrane region" description="Helical" evidence="2">
    <location>
        <begin position="457"/>
        <end position="478"/>
    </location>
</feature>
<keyword evidence="1" id="KW-0175">Coiled coil</keyword>
<gene>
    <name evidence="3" type="ORF">IAA55_08805</name>
</gene>
<dbReference type="PANTHER" id="PTHR41259:SF1">
    <property type="entry name" value="DOUBLE-STRAND BREAK REPAIR RAD50 ATPASE, PUTATIVE-RELATED"/>
    <property type="match status" value="1"/>
</dbReference>
<evidence type="ECO:0000256" key="1">
    <source>
        <dbReference type="SAM" id="Coils"/>
    </source>
</evidence>
<reference evidence="3" key="1">
    <citation type="submission" date="2020-10" db="EMBL/GenBank/DDBJ databases">
        <authorList>
            <person name="Gilroy R."/>
        </authorList>
    </citation>
    <scope>NUCLEOTIDE SEQUENCE</scope>
    <source>
        <strain evidence="3">ChiSjej5B23-6657</strain>
    </source>
</reference>
<comment type="caution">
    <text evidence="3">The sequence shown here is derived from an EMBL/GenBank/DDBJ whole genome shotgun (WGS) entry which is preliminary data.</text>
</comment>